<dbReference type="GO" id="GO:0016209">
    <property type="term" value="F:antioxidant activity"/>
    <property type="evidence" value="ECO:0007669"/>
    <property type="project" value="InterPro"/>
</dbReference>
<gene>
    <name evidence="4" type="ORF">ALOHA_HF4000APKG10H11ctg1g6</name>
</gene>
<dbReference type="InterPro" id="IPR000866">
    <property type="entry name" value="AhpC/TSA"/>
</dbReference>
<keyword evidence="2" id="KW-0676">Redox-active center</keyword>
<dbReference type="CDD" id="cd03018">
    <property type="entry name" value="PRX_AhpE_like"/>
    <property type="match status" value="1"/>
</dbReference>
<accession>B3TC37</accession>
<dbReference type="EMBL" id="EU016667">
    <property type="protein sequence ID" value="ABZ10146.1"/>
    <property type="molecule type" value="Genomic_DNA"/>
</dbReference>
<organism evidence="4">
    <name type="scientific">uncultured marine microorganism HF4000_APKG10H11</name>
    <dbReference type="NCBI Taxonomy" id="455559"/>
    <lineage>
        <taxon>unclassified sequences</taxon>
        <taxon>environmental samples</taxon>
    </lineage>
</organism>
<feature type="domain" description="Thioredoxin" evidence="3">
    <location>
        <begin position="1"/>
        <end position="155"/>
    </location>
</feature>
<dbReference type="PIRSF" id="PIRSF000239">
    <property type="entry name" value="AHPC"/>
    <property type="match status" value="1"/>
</dbReference>
<dbReference type="Gene3D" id="3.40.30.10">
    <property type="entry name" value="Glutaredoxin"/>
    <property type="match status" value="1"/>
</dbReference>
<proteinExistence type="predicted"/>
<evidence type="ECO:0000259" key="3">
    <source>
        <dbReference type="PROSITE" id="PS51352"/>
    </source>
</evidence>
<sequence length="165" mass="18555">MEVGSKAPDFTLPSTVGEKVSLSDYCGKKNVVLSFYYHDFTSVCENQVCQFRDRLADLRTKDVEVLSVSVDSIHSHTVFAEQNKIESPLLSDFNKDVSCKYDVLYDFGDEKGVSKRSVFVIDKTGTIKYKWVTEDSPGNEPDYDEVEKAIRDISGNCESTDESCC</sequence>
<protein>
    <submittedName>
        <fullName evidence="4">Putative AhpC/TSA family protein</fullName>
    </submittedName>
</protein>
<dbReference type="Pfam" id="PF00578">
    <property type="entry name" value="AhpC-TSA"/>
    <property type="match status" value="1"/>
</dbReference>
<dbReference type="SUPFAM" id="SSF52833">
    <property type="entry name" value="Thioredoxin-like"/>
    <property type="match status" value="1"/>
</dbReference>
<dbReference type="InterPro" id="IPR036249">
    <property type="entry name" value="Thioredoxin-like_sf"/>
</dbReference>
<evidence type="ECO:0000256" key="2">
    <source>
        <dbReference type="ARBA" id="ARBA00023284"/>
    </source>
</evidence>
<dbReference type="PROSITE" id="PS51352">
    <property type="entry name" value="THIOREDOXIN_2"/>
    <property type="match status" value="1"/>
</dbReference>
<dbReference type="InterPro" id="IPR024706">
    <property type="entry name" value="Peroxiredoxin_AhpC-typ"/>
</dbReference>
<keyword evidence="1" id="KW-0560">Oxidoreductase</keyword>
<dbReference type="InterPro" id="IPR050455">
    <property type="entry name" value="Tpx_Peroxidase_subfamily"/>
</dbReference>
<evidence type="ECO:0000313" key="4">
    <source>
        <dbReference type="EMBL" id="ABZ10146.1"/>
    </source>
</evidence>
<evidence type="ECO:0000256" key="1">
    <source>
        <dbReference type="ARBA" id="ARBA00023002"/>
    </source>
</evidence>
<dbReference type="AlphaFoldDB" id="B3TC37"/>
<reference evidence="4" key="1">
    <citation type="journal article" date="2008" name="ISME J.">
        <title>Genomic patterns of recombination, clonal divergence and environment in marine microbial populations.</title>
        <authorList>
            <person name="Konstantinidis K.T."/>
            <person name="Delong E.F."/>
        </authorList>
    </citation>
    <scope>NUCLEOTIDE SEQUENCE</scope>
</reference>
<dbReference type="PANTHER" id="PTHR43110:SF1">
    <property type="entry name" value="THIOL PEROXIDASE"/>
    <property type="match status" value="1"/>
</dbReference>
<dbReference type="PANTHER" id="PTHR43110">
    <property type="entry name" value="THIOL PEROXIDASE"/>
    <property type="match status" value="1"/>
</dbReference>
<dbReference type="InterPro" id="IPR013766">
    <property type="entry name" value="Thioredoxin_domain"/>
</dbReference>
<name>B3TC37_9ZZZZ</name>
<dbReference type="GO" id="GO:0016491">
    <property type="term" value="F:oxidoreductase activity"/>
    <property type="evidence" value="ECO:0007669"/>
    <property type="project" value="UniProtKB-KW"/>
</dbReference>